<organism evidence="5 6">
    <name type="scientific">Oceanibacterium hippocampi</name>
    <dbReference type="NCBI Taxonomy" id="745714"/>
    <lineage>
        <taxon>Bacteria</taxon>
        <taxon>Pseudomonadati</taxon>
        <taxon>Pseudomonadota</taxon>
        <taxon>Alphaproteobacteria</taxon>
        <taxon>Sneathiellales</taxon>
        <taxon>Sneathiellaceae</taxon>
        <taxon>Oceanibacterium</taxon>
    </lineage>
</organism>
<dbReference type="AlphaFoldDB" id="A0A1Y5TDW5"/>
<keyword evidence="2 3" id="KW-0143">Chaperone</keyword>
<evidence type="ECO:0000313" key="6">
    <source>
        <dbReference type="Proteomes" id="UP000193200"/>
    </source>
</evidence>
<dbReference type="InParanoid" id="A0A1Y5TDW5"/>
<dbReference type="GO" id="GO:0016151">
    <property type="term" value="F:nickel cation binding"/>
    <property type="evidence" value="ECO:0007669"/>
    <property type="project" value="UniProtKB-UniRule"/>
</dbReference>
<keyword evidence="6" id="KW-1185">Reference proteome</keyword>
<protein>
    <recommendedName>
        <fullName evidence="3">Urease accessory protein UreD</fullName>
    </recommendedName>
</protein>
<proteinExistence type="inferred from homology"/>
<name>A0A1Y5TDW5_9PROT</name>
<dbReference type="PANTHER" id="PTHR33643:SF1">
    <property type="entry name" value="UREASE ACCESSORY PROTEIN D"/>
    <property type="match status" value="1"/>
</dbReference>
<evidence type="ECO:0000256" key="3">
    <source>
        <dbReference type="HAMAP-Rule" id="MF_01384"/>
    </source>
</evidence>
<dbReference type="OrthoDB" id="9798842at2"/>
<comment type="function">
    <text evidence="3">Required for maturation of urease via the functional incorporation of the urease nickel metallocenter.</text>
</comment>
<evidence type="ECO:0000256" key="2">
    <source>
        <dbReference type="ARBA" id="ARBA00023186"/>
    </source>
</evidence>
<dbReference type="InterPro" id="IPR002669">
    <property type="entry name" value="UreD"/>
</dbReference>
<dbReference type="Proteomes" id="UP000193200">
    <property type="component" value="Unassembled WGS sequence"/>
</dbReference>
<dbReference type="RefSeq" id="WP_085884067.1">
    <property type="nucleotide sequence ID" value="NZ_FWFR01000002.1"/>
</dbReference>
<dbReference type="EMBL" id="FWFR01000002">
    <property type="protein sequence ID" value="SLN62015.1"/>
    <property type="molecule type" value="Genomic_DNA"/>
</dbReference>
<accession>A0A1Y5TDW5</accession>
<feature type="region of interest" description="Disordered" evidence="4">
    <location>
        <begin position="1"/>
        <end position="24"/>
    </location>
</feature>
<gene>
    <name evidence="3 5" type="primary">ureD</name>
    <name evidence="5" type="ORF">OCH7691_02736</name>
</gene>
<comment type="similarity">
    <text evidence="1 3">Belongs to the UreD family.</text>
</comment>
<dbReference type="PANTHER" id="PTHR33643">
    <property type="entry name" value="UREASE ACCESSORY PROTEIN D"/>
    <property type="match status" value="1"/>
</dbReference>
<sequence>MYAVTSPSEDAHAGQFRDPPASDRDLARADGAVRLGFVSDGGRTRLDTLAQHSPCRVILPREGQAEPVAVLINTAGGVCGGDRLATDVALGDGAAATVAGQAAERIYRSIDEPARIETTITLGDDARLHWAPQETILFDGAHFRRRTRVDLATGARLLAAETLVFGRGAMGETVTRISLRDEWRVRIAGRLRWLDPFRLDDAAPLTRRAGLAGAGAFTTLIAHGPDLEPLRERVRTLLDGAAVRAAATIVNGLLVARLLGEPAAVRRLLVGLLAMLRQELLGFVPALPRVWSC</sequence>
<dbReference type="GO" id="GO:0005737">
    <property type="term" value="C:cytoplasm"/>
    <property type="evidence" value="ECO:0007669"/>
    <property type="project" value="UniProtKB-SubCell"/>
</dbReference>
<evidence type="ECO:0000313" key="5">
    <source>
        <dbReference type="EMBL" id="SLN62015.1"/>
    </source>
</evidence>
<comment type="subcellular location">
    <subcellularLocation>
        <location evidence="3">Cytoplasm</location>
    </subcellularLocation>
</comment>
<evidence type="ECO:0000256" key="4">
    <source>
        <dbReference type="SAM" id="MobiDB-lite"/>
    </source>
</evidence>
<comment type="subunit">
    <text evidence="3">UreD, UreF and UreG form a complex that acts as a GTP-hydrolysis-dependent molecular chaperone, activating the urease apoprotein by helping to assemble the nickel containing metallocenter of UreC. The UreE protein probably delivers the nickel.</text>
</comment>
<dbReference type="Pfam" id="PF01774">
    <property type="entry name" value="UreD"/>
    <property type="match status" value="1"/>
</dbReference>
<keyword evidence="3" id="KW-0963">Cytoplasm</keyword>
<dbReference type="HAMAP" id="MF_01384">
    <property type="entry name" value="UreD"/>
    <property type="match status" value="1"/>
</dbReference>
<reference evidence="5 6" key="1">
    <citation type="submission" date="2017-03" db="EMBL/GenBank/DDBJ databases">
        <authorList>
            <person name="Afonso C.L."/>
            <person name="Miller P.J."/>
            <person name="Scott M.A."/>
            <person name="Spackman E."/>
            <person name="Goraichik I."/>
            <person name="Dimitrov K.M."/>
            <person name="Suarez D.L."/>
            <person name="Swayne D.E."/>
        </authorList>
    </citation>
    <scope>NUCLEOTIDE SEQUENCE [LARGE SCALE GENOMIC DNA]</scope>
    <source>
        <strain evidence="5 6">CECT 7691</strain>
    </source>
</reference>
<evidence type="ECO:0000256" key="1">
    <source>
        <dbReference type="ARBA" id="ARBA00007177"/>
    </source>
</evidence>
<keyword evidence="3" id="KW-0996">Nickel insertion</keyword>